<evidence type="ECO:0000256" key="1">
    <source>
        <dbReference type="SAM" id="MobiDB-lite"/>
    </source>
</evidence>
<dbReference type="AlphaFoldDB" id="A0A4Y7QP85"/>
<accession>A0A4Y7QP85</accession>
<evidence type="ECO:0000313" key="3">
    <source>
        <dbReference type="Proteomes" id="UP000294933"/>
    </source>
</evidence>
<reference evidence="2 3" key="1">
    <citation type="submission" date="2018-06" db="EMBL/GenBank/DDBJ databases">
        <title>A transcriptomic atlas of mushroom development highlights an independent origin of complex multicellularity.</title>
        <authorList>
            <consortium name="DOE Joint Genome Institute"/>
            <person name="Krizsan K."/>
            <person name="Almasi E."/>
            <person name="Merenyi Z."/>
            <person name="Sahu N."/>
            <person name="Viragh M."/>
            <person name="Koszo T."/>
            <person name="Mondo S."/>
            <person name="Kiss B."/>
            <person name="Balint B."/>
            <person name="Kues U."/>
            <person name="Barry K."/>
            <person name="Hegedus J.C."/>
            <person name="Henrissat B."/>
            <person name="Johnson J."/>
            <person name="Lipzen A."/>
            <person name="Ohm R."/>
            <person name="Nagy I."/>
            <person name="Pangilinan J."/>
            <person name="Yan J."/>
            <person name="Xiong Y."/>
            <person name="Grigoriev I.V."/>
            <person name="Hibbett D.S."/>
            <person name="Nagy L.G."/>
        </authorList>
    </citation>
    <scope>NUCLEOTIDE SEQUENCE [LARGE SCALE GENOMIC DNA]</scope>
    <source>
        <strain evidence="2 3">SZMC22713</strain>
    </source>
</reference>
<organism evidence="2 3">
    <name type="scientific">Rickenella mellea</name>
    <dbReference type="NCBI Taxonomy" id="50990"/>
    <lineage>
        <taxon>Eukaryota</taxon>
        <taxon>Fungi</taxon>
        <taxon>Dikarya</taxon>
        <taxon>Basidiomycota</taxon>
        <taxon>Agaricomycotina</taxon>
        <taxon>Agaricomycetes</taxon>
        <taxon>Hymenochaetales</taxon>
        <taxon>Rickenellaceae</taxon>
        <taxon>Rickenella</taxon>
    </lineage>
</organism>
<feature type="compositionally biased region" description="Polar residues" evidence="1">
    <location>
        <begin position="49"/>
        <end position="60"/>
    </location>
</feature>
<feature type="non-terminal residue" evidence="2">
    <location>
        <position position="60"/>
    </location>
</feature>
<evidence type="ECO:0000313" key="2">
    <source>
        <dbReference type="EMBL" id="TDL28892.1"/>
    </source>
</evidence>
<proteinExistence type="predicted"/>
<dbReference type="EMBL" id="ML170157">
    <property type="protein sequence ID" value="TDL28892.1"/>
    <property type="molecule type" value="Genomic_DNA"/>
</dbReference>
<keyword evidence="3" id="KW-1185">Reference proteome</keyword>
<sequence>MAKAMGEAELDIDTEIANTLPAKSDGPGLLVLRRPEHPSHGSPRFSLAKRQTSNGLMLHS</sequence>
<dbReference type="Proteomes" id="UP000294933">
    <property type="component" value="Unassembled WGS sequence"/>
</dbReference>
<protein>
    <submittedName>
        <fullName evidence="2">Uncharacterized protein</fullName>
    </submittedName>
</protein>
<feature type="region of interest" description="Disordered" evidence="1">
    <location>
        <begin position="15"/>
        <end position="60"/>
    </location>
</feature>
<dbReference type="VEuPathDB" id="FungiDB:BD410DRAFT_781454"/>
<name>A0A4Y7QP85_9AGAM</name>
<gene>
    <name evidence="2" type="ORF">BD410DRAFT_781454</name>
</gene>